<reference evidence="1" key="1">
    <citation type="submission" date="2019-09" db="EMBL/GenBank/DDBJ databases">
        <authorList>
            <person name="Needham M D."/>
        </authorList>
    </citation>
    <scope>NUCLEOTIDE SEQUENCE</scope>
</reference>
<dbReference type="AlphaFoldDB" id="A0A5E8CM36"/>
<dbReference type="EMBL" id="CABVLZ010000002">
    <property type="protein sequence ID" value="VVU94790.1"/>
    <property type="molecule type" value="Genomic_DNA"/>
</dbReference>
<evidence type="ECO:0000313" key="1">
    <source>
        <dbReference type="EMBL" id="VVU94790.1"/>
    </source>
</evidence>
<accession>A0A5E8CM36</accession>
<proteinExistence type="predicted"/>
<organism evidence="1">
    <name type="scientific">seawater metagenome</name>
    <dbReference type="NCBI Taxonomy" id="1561972"/>
    <lineage>
        <taxon>unclassified sequences</taxon>
        <taxon>metagenomes</taxon>
        <taxon>ecological metagenomes</taxon>
    </lineage>
</organism>
<gene>
    <name evidence="1" type="ORF">CPAV1605_515</name>
</gene>
<name>A0A5E8CM36_9ZZZZ</name>
<sequence>MNNRKKENRAIIDSLIDRGKVEKETIELIDSFKEKYEEELKDYNYVDYDDFLLNVRKGGYIRYVNLDKEIRWGGILIKIEDLETRDPMLTLMNTDKRQWKIKFSKNYVFYRKHRSYNDRLREVFLSYLE</sequence>
<protein>
    <submittedName>
        <fullName evidence="1">Uncharacterized protein</fullName>
    </submittedName>
</protein>